<evidence type="ECO:0000256" key="6">
    <source>
        <dbReference type="ARBA" id="ARBA00011882"/>
    </source>
</evidence>
<dbReference type="AlphaFoldDB" id="A0A2N3KQY1"/>
<feature type="binding site" description="type 1 copper site" evidence="17">
    <location>
        <position position="372"/>
    </location>
    <ligand>
        <name>Cu cation</name>
        <dbReference type="ChEBI" id="CHEBI:23378"/>
        <label>1</label>
    </ligand>
</feature>
<evidence type="ECO:0000259" key="19">
    <source>
        <dbReference type="Pfam" id="PF00394"/>
    </source>
</evidence>
<dbReference type="GO" id="GO:0005507">
    <property type="term" value="F:copper ion binding"/>
    <property type="evidence" value="ECO:0007669"/>
    <property type="project" value="InterPro"/>
</dbReference>
<comment type="catalytic activity">
    <reaction evidence="16 18">
        <text>nitric oxide + Fe(III)-[cytochrome c] + H2O = Fe(II)-[cytochrome c] + nitrite + 2 H(+)</text>
        <dbReference type="Rhea" id="RHEA:15233"/>
        <dbReference type="Rhea" id="RHEA-COMP:10350"/>
        <dbReference type="Rhea" id="RHEA-COMP:14399"/>
        <dbReference type="ChEBI" id="CHEBI:15377"/>
        <dbReference type="ChEBI" id="CHEBI:15378"/>
        <dbReference type="ChEBI" id="CHEBI:16301"/>
        <dbReference type="ChEBI" id="CHEBI:16480"/>
        <dbReference type="ChEBI" id="CHEBI:29033"/>
        <dbReference type="ChEBI" id="CHEBI:29034"/>
        <dbReference type="EC" id="1.7.2.1"/>
    </reaction>
</comment>
<dbReference type="GO" id="GO:0042597">
    <property type="term" value="C:periplasmic space"/>
    <property type="evidence" value="ECO:0007669"/>
    <property type="project" value="UniProtKB-SubCell"/>
</dbReference>
<proteinExistence type="inferred from homology"/>
<dbReference type="Gene3D" id="2.60.40.420">
    <property type="entry name" value="Cupredoxins - blue copper proteins"/>
    <property type="match status" value="2"/>
</dbReference>
<keyword evidence="14 17" id="KW-0186">Copper</keyword>
<evidence type="ECO:0000256" key="14">
    <source>
        <dbReference type="ARBA" id="ARBA00023008"/>
    </source>
</evidence>
<evidence type="ECO:0000313" key="24">
    <source>
        <dbReference type="Proteomes" id="UP000233597"/>
    </source>
</evidence>
<keyword evidence="18" id="KW-0732">Signal</keyword>
<keyword evidence="12" id="KW-0274">FAD</keyword>
<evidence type="ECO:0000256" key="5">
    <source>
        <dbReference type="ARBA" id="ARBA00011233"/>
    </source>
</evidence>
<feature type="binding site" description="type 1 copper site" evidence="17">
    <location>
        <position position="160"/>
    </location>
    <ligand>
        <name>Cu cation</name>
        <dbReference type="ChEBI" id="CHEBI:23378"/>
        <label>1</label>
    </ligand>
</feature>
<dbReference type="Pfam" id="PF07732">
    <property type="entry name" value="Cu-oxidase_3"/>
    <property type="match status" value="1"/>
</dbReference>
<reference evidence="22 24" key="1">
    <citation type="submission" date="2017-09" db="EMBL/GenBank/DDBJ databases">
        <title>Biodiversity and function of Thalassospira species in the particle-attached aromatic-hydrocarbon-degrading consortia from the surface seawater of the South China Sea.</title>
        <authorList>
            <person name="Dong C."/>
            <person name="Liu R."/>
            <person name="Shao Z."/>
        </authorList>
    </citation>
    <scope>NUCLEOTIDE SEQUENCE [LARGE SCALE GENOMIC DNA]</scope>
    <source>
        <strain evidence="22 24">CSC1P2</strain>
    </source>
</reference>
<sequence length="408" mass="43854">MRKMFDIDGLKINRRNILRGGFLAGAAAATLGAATAQAQPIAARPKLVTPRKLPIAQASAQAAEKPKAKPADLTGYDRVKQELVMPPFAPKHEQVAKGGPKIIEITMDIEEKLLTVDEDTGASIWALTYNGSVPGPLIIAHEGDYIELTLRNLATNAMEHNIDFHASTGALGGGGLTHIYPGEETVLRWKAIKPGVFTYHCAPGGAMIPYHVTHGMNGAVMILPRDGLKDRDGKALRYDSIAYIGEQDFYLPRDENGDYKTYDAAGDDYADSVDAMRTLIPTHSVFNGSVGALTGDNALKAKVGETVLMIHNQANRDTRPHLIGGHGDYVWEAGSFGDAPQTGLETWFIRGGSAGAAMYTFKQPGVYAYVNHNLIEAALLGATAHFVVEGAWDNGLMEQVVAPRPIAK</sequence>
<geneLocation type="plasmid" evidence="23">
    <name>pcsc3h3</name>
</geneLocation>
<evidence type="ECO:0000313" key="21">
    <source>
        <dbReference type="EMBL" id="AUG55560.1"/>
    </source>
</evidence>
<dbReference type="SUPFAM" id="SSF49503">
    <property type="entry name" value="Cupredoxins"/>
    <property type="match status" value="2"/>
</dbReference>
<dbReference type="NCBIfam" id="TIGR02376">
    <property type="entry name" value="Cu_nitrite_red"/>
    <property type="match status" value="1"/>
</dbReference>
<evidence type="ECO:0000313" key="22">
    <source>
        <dbReference type="EMBL" id="PKR52945.1"/>
    </source>
</evidence>
<comment type="subcellular location">
    <subcellularLocation>
        <location evidence="2">Periplasm</location>
    </subcellularLocation>
</comment>
<comment type="pathway">
    <text evidence="3">Nitrogen metabolism; nitrate reduction (denitrification); dinitrogen from nitrate: step 2/4.</text>
</comment>
<comment type="similarity">
    <text evidence="4 18">Belongs to the multicopper oxidase family.</text>
</comment>
<dbReference type="GO" id="GO:0019333">
    <property type="term" value="P:denitrification pathway"/>
    <property type="evidence" value="ECO:0007669"/>
    <property type="project" value="UniProtKB-UniPathway"/>
</dbReference>
<evidence type="ECO:0000256" key="13">
    <source>
        <dbReference type="ARBA" id="ARBA00023002"/>
    </source>
</evidence>
<keyword evidence="21" id="KW-0614">Plasmid</keyword>
<comment type="cofactor">
    <cofactor evidence="18">
        <name>Cu(+)</name>
        <dbReference type="ChEBI" id="CHEBI:49552"/>
    </cofactor>
    <text evidence="18">Binds 1 Cu(+) ion.</text>
</comment>
<feature type="signal peptide" evidence="18">
    <location>
        <begin position="1"/>
        <end position="38"/>
    </location>
</feature>
<dbReference type="Proteomes" id="UP000233458">
    <property type="component" value="Plasmid pCSC3H3"/>
</dbReference>
<name>A0A2N3KQY1_9PROT</name>
<keyword evidence="8" id="KW-0285">Flavoprotein</keyword>
<protein>
    <recommendedName>
        <fullName evidence="7 18">Copper-containing nitrite reductase</fullName>
        <ecNumber evidence="6 18">1.7.2.1</ecNumber>
    </recommendedName>
</protein>
<comment type="cofactor">
    <cofactor evidence="1">
        <name>FAD</name>
        <dbReference type="ChEBI" id="CHEBI:57692"/>
    </cofactor>
</comment>
<dbReference type="OrthoDB" id="9757546at2"/>
<evidence type="ECO:0000256" key="9">
    <source>
        <dbReference type="ARBA" id="ARBA00022723"/>
    </source>
</evidence>
<organism evidence="22 24">
    <name type="scientific">Thalassospira marina</name>
    <dbReference type="NCBI Taxonomy" id="2048283"/>
    <lineage>
        <taxon>Bacteria</taxon>
        <taxon>Pseudomonadati</taxon>
        <taxon>Pseudomonadota</taxon>
        <taxon>Alphaproteobacteria</taxon>
        <taxon>Rhodospirillales</taxon>
        <taxon>Thalassospiraceae</taxon>
        <taxon>Thalassospira</taxon>
    </lineage>
</organism>
<dbReference type="Proteomes" id="UP000233597">
    <property type="component" value="Unassembled WGS sequence"/>
</dbReference>
<keyword evidence="13 18" id="KW-0560">Oxidoreductase</keyword>
<dbReference type="EMBL" id="NWTK01000011">
    <property type="protein sequence ID" value="PKR52945.1"/>
    <property type="molecule type" value="Genomic_DNA"/>
</dbReference>
<feature type="binding site" description="type 1 copper site" evidence="17">
    <location>
        <position position="201"/>
    </location>
    <ligand>
        <name>Cu cation</name>
        <dbReference type="ChEBI" id="CHEBI:23378"/>
        <label>1</label>
    </ligand>
</feature>
<keyword evidence="23" id="KW-1185">Reference proteome</keyword>
<keyword evidence="10" id="KW-0677">Repeat</keyword>
<dbReference type="GO" id="GO:0042128">
    <property type="term" value="P:nitrate assimilation"/>
    <property type="evidence" value="ECO:0007669"/>
    <property type="project" value="UniProtKB-KW"/>
</dbReference>
<feature type="domain" description="Plastocyanin-like" evidence="19">
    <location>
        <begin position="243"/>
        <end position="391"/>
    </location>
</feature>
<evidence type="ECO:0000256" key="4">
    <source>
        <dbReference type="ARBA" id="ARBA00010609"/>
    </source>
</evidence>
<feature type="chain" id="PRO_5015213945" description="Copper-containing nitrite reductase" evidence="18">
    <location>
        <begin position="39"/>
        <end position="408"/>
    </location>
</feature>
<dbReference type="Pfam" id="PF00394">
    <property type="entry name" value="Cu-oxidase"/>
    <property type="match status" value="1"/>
</dbReference>
<dbReference type="InterPro" id="IPR001287">
    <property type="entry name" value="NO2-reductase_Cu"/>
</dbReference>
<evidence type="ECO:0000256" key="16">
    <source>
        <dbReference type="ARBA" id="ARBA00049340"/>
    </source>
</evidence>
<feature type="binding site" description="type 1 copper site" evidence="17">
    <location>
        <position position="165"/>
    </location>
    <ligand>
        <name>Cu cation</name>
        <dbReference type="ChEBI" id="CHEBI:23378"/>
        <label>1</label>
    </ligand>
</feature>
<keyword evidence="11" id="KW-0574">Periplasm</keyword>
<keyword evidence="9 17" id="KW-0479">Metal-binding</keyword>
<gene>
    <name evidence="22" type="primary">nirK</name>
    <name evidence="22" type="ORF">COO20_16745</name>
    <name evidence="21" type="ORF">CSC3H3_22140</name>
</gene>
<dbReference type="InterPro" id="IPR011707">
    <property type="entry name" value="Cu-oxidase-like_N"/>
</dbReference>
<feature type="domain" description="Plastocyanin-like" evidence="20">
    <location>
        <begin position="121"/>
        <end position="225"/>
    </location>
</feature>
<comment type="cofactor">
    <cofactor evidence="18">
        <name>Cu(2+)</name>
        <dbReference type="ChEBI" id="CHEBI:29036"/>
    </cofactor>
    <text evidence="18">Binds 1 Cu(+) ion.</text>
</comment>
<accession>A0A2N3KQY1</accession>
<evidence type="ECO:0000256" key="2">
    <source>
        <dbReference type="ARBA" id="ARBA00004418"/>
    </source>
</evidence>
<evidence type="ECO:0000256" key="12">
    <source>
        <dbReference type="ARBA" id="ARBA00022827"/>
    </source>
</evidence>
<evidence type="ECO:0000256" key="8">
    <source>
        <dbReference type="ARBA" id="ARBA00022630"/>
    </source>
</evidence>
<feature type="binding site" description="type 1 copper site" evidence="17">
    <location>
        <position position="211"/>
    </location>
    <ligand>
        <name>Cu cation</name>
        <dbReference type="ChEBI" id="CHEBI:23378"/>
        <label>1</label>
    </ligand>
</feature>
<reference evidence="21 23" key="2">
    <citation type="submission" date="2017-10" db="EMBL/GenBank/DDBJ databases">
        <title>Biodiversity and function of Thalassospira species in the particle-attached aromatic-hydrocarbon-degrading consortia from the surface seawater of the China South Sea.</title>
        <authorList>
            <person name="Dong C."/>
            <person name="Liu R."/>
            <person name="Shao Z."/>
        </authorList>
    </citation>
    <scope>NUCLEOTIDE SEQUENCE [LARGE SCALE GENOMIC DNA]</scope>
    <source>
        <strain evidence="21 23">CSC3H3</strain>
        <plasmid evidence="23">pcsc3h3</plasmid>
        <plasmid evidence="21">pCSC3H3</plasmid>
    </source>
</reference>
<evidence type="ECO:0000256" key="3">
    <source>
        <dbReference type="ARBA" id="ARBA00005127"/>
    </source>
</evidence>
<dbReference type="PROSITE" id="PS51318">
    <property type="entry name" value="TAT"/>
    <property type="match status" value="1"/>
</dbReference>
<dbReference type="GO" id="GO:0050421">
    <property type="term" value="F:nitrite reductase (NO-forming) activity"/>
    <property type="evidence" value="ECO:0007669"/>
    <property type="project" value="UniProtKB-EC"/>
</dbReference>
<dbReference type="InterPro" id="IPR006311">
    <property type="entry name" value="TAT_signal"/>
</dbReference>
<evidence type="ECO:0000256" key="11">
    <source>
        <dbReference type="ARBA" id="ARBA00022764"/>
    </source>
</evidence>
<dbReference type="InterPro" id="IPR008972">
    <property type="entry name" value="Cupredoxin"/>
</dbReference>
<keyword evidence="15" id="KW-0534">Nitrate assimilation</keyword>
<dbReference type="InterPro" id="IPR001117">
    <property type="entry name" value="Cu-oxidase_2nd"/>
</dbReference>
<dbReference type="UniPathway" id="UPA00652">
    <property type="reaction ID" value="UER00707"/>
</dbReference>
<dbReference type="EC" id="1.7.2.1" evidence="6 18"/>
<evidence type="ECO:0000259" key="20">
    <source>
        <dbReference type="Pfam" id="PF07732"/>
    </source>
</evidence>
<dbReference type="KEGG" id="thac:CSC3H3_22140"/>
<evidence type="ECO:0000256" key="1">
    <source>
        <dbReference type="ARBA" id="ARBA00001974"/>
    </source>
</evidence>
<comment type="subunit">
    <text evidence="5 18">Homotrimer.</text>
</comment>
<dbReference type="EMBL" id="CP024200">
    <property type="protein sequence ID" value="AUG55560.1"/>
    <property type="molecule type" value="Genomic_DNA"/>
</dbReference>
<evidence type="ECO:0000256" key="17">
    <source>
        <dbReference type="PIRSR" id="PIRSR601287-1"/>
    </source>
</evidence>
<feature type="binding site" description="type 1 copper site" evidence="17">
    <location>
        <position position="200"/>
    </location>
    <ligand>
        <name>Cu cation</name>
        <dbReference type="ChEBI" id="CHEBI:23378"/>
        <label>1</label>
    </ligand>
</feature>
<dbReference type="RefSeq" id="WP_101268615.1">
    <property type="nucleotide sequence ID" value="NZ_CP024200.1"/>
</dbReference>
<dbReference type="PRINTS" id="PR00695">
    <property type="entry name" value="CUNO2RDTASE"/>
</dbReference>
<feature type="binding site" description="type 1 copper site" evidence="17">
    <location>
        <position position="216"/>
    </location>
    <ligand>
        <name>Cu cation</name>
        <dbReference type="ChEBI" id="CHEBI:23378"/>
        <label>1</label>
    </ligand>
</feature>
<evidence type="ECO:0000313" key="23">
    <source>
        <dbReference type="Proteomes" id="UP000233458"/>
    </source>
</evidence>
<evidence type="ECO:0000256" key="18">
    <source>
        <dbReference type="RuleBase" id="RU365025"/>
    </source>
</evidence>
<evidence type="ECO:0000256" key="15">
    <source>
        <dbReference type="ARBA" id="ARBA00023063"/>
    </source>
</evidence>
<evidence type="ECO:0000256" key="10">
    <source>
        <dbReference type="ARBA" id="ARBA00022737"/>
    </source>
</evidence>
<evidence type="ECO:0000256" key="7">
    <source>
        <dbReference type="ARBA" id="ARBA00017290"/>
    </source>
</evidence>
<geneLocation type="plasmid" evidence="21">
    <name>pCSC3H3</name>
</geneLocation>